<feature type="domain" description="Carboxymuconolactone decarboxylase-like" evidence="1">
    <location>
        <begin position="5"/>
        <end position="75"/>
    </location>
</feature>
<dbReference type="RefSeq" id="WP_283870468.1">
    <property type="nucleotide sequence ID" value="NZ_CP126101.1"/>
</dbReference>
<dbReference type="Gene3D" id="1.20.1290.10">
    <property type="entry name" value="AhpD-like"/>
    <property type="match status" value="2"/>
</dbReference>
<dbReference type="Proteomes" id="UP001178322">
    <property type="component" value="Chromosome"/>
</dbReference>
<dbReference type="InterPro" id="IPR029032">
    <property type="entry name" value="AhpD-like"/>
</dbReference>
<dbReference type="InterPro" id="IPR003779">
    <property type="entry name" value="CMD-like"/>
</dbReference>
<reference evidence="2" key="1">
    <citation type="submission" date="2023-05" db="EMBL/GenBank/DDBJ databases">
        <title>Comparative genomics of Bacillaceae isolates and their secondary metabolite potential.</title>
        <authorList>
            <person name="Song L."/>
            <person name="Nielsen L.J."/>
            <person name="Mohite O."/>
            <person name="Xu X."/>
            <person name="Weber T."/>
            <person name="Kovacs A.T."/>
        </authorList>
    </citation>
    <scope>NUCLEOTIDE SEQUENCE</scope>
    <source>
        <strain evidence="2">LY1</strain>
    </source>
</reference>
<evidence type="ECO:0000313" key="2">
    <source>
        <dbReference type="EMBL" id="WHY51978.1"/>
    </source>
</evidence>
<gene>
    <name evidence="2" type="ORF">QNH24_01750</name>
</gene>
<evidence type="ECO:0000259" key="1">
    <source>
        <dbReference type="Pfam" id="PF02627"/>
    </source>
</evidence>
<dbReference type="GO" id="GO:0051920">
    <property type="term" value="F:peroxiredoxin activity"/>
    <property type="evidence" value="ECO:0007669"/>
    <property type="project" value="InterPro"/>
</dbReference>
<dbReference type="Pfam" id="PF02627">
    <property type="entry name" value="CMD"/>
    <property type="match status" value="1"/>
</dbReference>
<dbReference type="AlphaFoldDB" id="A0AAX3WYV7"/>
<protein>
    <submittedName>
        <fullName evidence="2">Carboxymuconolactone decarboxylase family protein</fullName>
    </submittedName>
</protein>
<dbReference type="SUPFAM" id="SSF69118">
    <property type="entry name" value="AhpD-like"/>
    <property type="match status" value="2"/>
</dbReference>
<proteinExistence type="predicted"/>
<name>A0AAX3WYV7_9BACI</name>
<dbReference type="EMBL" id="CP126101">
    <property type="protein sequence ID" value="WHY51978.1"/>
    <property type="molecule type" value="Genomic_DNA"/>
</dbReference>
<sequence>MSIMYQALLVEGALTKKNKALLMVGLFAARREEKEMMYCVELAVEAGNSVVEIAELIASAIISRGIPTWLSGIEAIAYAISLSGESTIPLVSKDDVATFSSQKECINYYQTEFEVVPNWIQYLIEYAPDILLKYSNLRTTSLRDGAVSRLLKELLLYAINVCDAYDKGISIHKSNALALGANVAMFDEIKALCIYAVGLKAIWNDTDRKA</sequence>
<evidence type="ECO:0000313" key="3">
    <source>
        <dbReference type="Proteomes" id="UP001178322"/>
    </source>
</evidence>
<organism evidence="2 3">
    <name type="scientific">Lysinibacillus pakistanensis</name>
    <dbReference type="NCBI Taxonomy" id="759811"/>
    <lineage>
        <taxon>Bacteria</taxon>
        <taxon>Bacillati</taxon>
        <taxon>Bacillota</taxon>
        <taxon>Bacilli</taxon>
        <taxon>Bacillales</taxon>
        <taxon>Bacillaceae</taxon>
        <taxon>Lysinibacillus</taxon>
    </lineage>
</organism>
<accession>A0AAX3WYV7</accession>